<dbReference type="GO" id="GO:0004560">
    <property type="term" value="F:alpha-L-fucosidase activity"/>
    <property type="evidence" value="ECO:0007669"/>
    <property type="project" value="InterPro"/>
</dbReference>
<dbReference type="InterPro" id="IPR008928">
    <property type="entry name" value="6-hairpin_glycosidase_sf"/>
</dbReference>
<evidence type="ECO:0000259" key="3">
    <source>
        <dbReference type="Pfam" id="PF21307"/>
    </source>
</evidence>
<dbReference type="Pfam" id="PF22124">
    <property type="entry name" value="Glyco_hydro_95_cat"/>
    <property type="match status" value="1"/>
</dbReference>
<protein>
    <submittedName>
        <fullName evidence="5">Glycoside hydrolase family 95 protein</fullName>
    </submittedName>
</protein>
<feature type="domain" description="Glycosyl hydrolase family 95 catalytic" evidence="4">
    <location>
        <begin position="284"/>
        <end position="693"/>
    </location>
</feature>
<dbReference type="InterPro" id="IPR054363">
    <property type="entry name" value="GH95_cat"/>
</dbReference>
<gene>
    <name evidence="5" type="ORF">EJP77_00330</name>
</gene>
<dbReference type="InterPro" id="IPR012341">
    <property type="entry name" value="6hp_glycosidase-like_sf"/>
</dbReference>
<dbReference type="FunFam" id="1.50.10.10:FF:000028">
    <property type="entry name" value="Alpha-L-fucosidase 2"/>
    <property type="match status" value="1"/>
</dbReference>
<evidence type="ECO:0000256" key="1">
    <source>
        <dbReference type="PROSITE-ProRule" id="PRU00339"/>
    </source>
</evidence>
<sequence>MQDKKEFCERLWYRQPAGPWEEALPIGNGRLGGMVYGGAAVERISLNEDTLWSGYPRDTNNYDALRHLGKVRSLIADGGYEEAEQLIERSMLGRRTESYQPLGDLWIYQDHSEDAVTEYERSLDLNTGIASVKYRCRGAKYSREVFVSVPDQVMVVRLEGEEDMDITVRLSSPLRHEFVQDPNQLVLVGRAPIHIADNYLGDHPQSVLYEEGRGISFAINAAAHNYGGQIDVLGDGRIRITRTRTITLLLGAATDFEHYEQVPGMGNPALTSRAVLETAAQQEYSALRTAHIHDHQELYGRVKLWLGAPGESASGREELPTDERLQKYSEGAEDPGLEALYFQYGRYLLMASSRPGTQAAHLQGIWNPHIQPPWNCGYTTNINTQMNYWPAEVCGLSECHEPLTDLIRDLSITGKRTARIHYGAEGWVVHHNVDIWRTAGPSDGKASWAMWPLGGVWLCRHLWEQYLYQPNHTAFLRDTAYPLMKGAALFCMDWLVEDTQGRLITSPSTSPENQFITPSGNVCSVSAGSTMDISLIRELFHHCMQAARILKQDEEWINSVQEACDKLRPLEIGEDGRLMEWSEPFPEAEPGHRHVSHLYGLYPGNEIHPRLTPDLAEAAHKSLEARLEHGGGHTGWSCAWIINLYARLYDGDRAHEFIRTLLSRSTYPNLFDAHPPFQIDGNFGGTAGIAEMLLQSHSDSIELLPALPRVWQDGSVKGLKARGGFTIGMDWIDGELVHATIRSGAGGGCRIRYLGHILEVTGQSDIPCGEELSFSAESGVEYTIQIKKSREDEV</sequence>
<accession>A0A433XR09</accession>
<dbReference type="Gene3D" id="1.50.10.10">
    <property type="match status" value="1"/>
</dbReference>
<dbReference type="InterPro" id="IPR016518">
    <property type="entry name" value="Alpha-L-fucosidase"/>
</dbReference>
<keyword evidence="1" id="KW-0802">TPR repeat</keyword>
<organism evidence="5 6">
    <name type="scientific">Paenibacillus zeisoli</name>
    <dbReference type="NCBI Taxonomy" id="2496267"/>
    <lineage>
        <taxon>Bacteria</taxon>
        <taxon>Bacillati</taxon>
        <taxon>Bacillota</taxon>
        <taxon>Bacilli</taxon>
        <taxon>Bacillales</taxon>
        <taxon>Paenibacillaceae</taxon>
        <taxon>Paenibacillus</taxon>
    </lineage>
</organism>
<feature type="domain" description="Glycosyl hydrolase family 95 N-terminal" evidence="2">
    <location>
        <begin position="11"/>
        <end position="258"/>
    </location>
</feature>
<dbReference type="AlphaFoldDB" id="A0A433XR09"/>
<keyword evidence="6" id="KW-1185">Reference proteome</keyword>
<dbReference type="Proteomes" id="UP000272464">
    <property type="component" value="Unassembled WGS sequence"/>
</dbReference>
<dbReference type="SUPFAM" id="SSF48208">
    <property type="entry name" value="Six-hairpin glycosidases"/>
    <property type="match status" value="1"/>
</dbReference>
<comment type="caution">
    <text evidence="5">The sequence shown here is derived from an EMBL/GenBank/DDBJ whole genome shotgun (WGS) entry which is preliminary data.</text>
</comment>
<dbReference type="GO" id="GO:0005975">
    <property type="term" value="P:carbohydrate metabolic process"/>
    <property type="evidence" value="ECO:0007669"/>
    <property type="project" value="InterPro"/>
</dbReference>
<evidence type="ECO:0000259" key="4">
    <source>
        <dbReference type="Pfam" id="PF22124"/>
    </source>
</evidence>
<dbReference type="InterPro" id="IPR049053">
    <property type="entry name" value="AFCA-like_C"/>
</dbReference>
<proteinExistence type="predicted"/>
<evidence type="ECO:0000313" key="6">
    <source>
        <dbReference type="Proteomes" id="UP000272464"/>
    </source>
</evidence>
<dbReference type="InterPro" id="IPR019734">
    <property type="entry name" value="TPR_rpt"/>
</dbReference>
<dbReference type="PANTHER" id="PTHR31084:SF0">
    <property type="entry name" value="ALPHA-L-FUCOSIDASE 2"/>
    <property type="match status" value="1"/>
</dbReference>
<dbReference type="PIRSF" id="PIRSF007663">
    <property type="entry name" value="UCP007663"/>
    <property type="match status" value="1"/>
</dbReference>
<evidence type="ECO:0000313" key="5">
    <source>
        <dbReference type="EMBL" id="RUT36545.1"/>
    </source>
</evidence>
<keyword evidence="5" id="KW-0378">Hydrolase</keyword>
<dbReference type="OrthoDB" id="9802600at2"/>
<evidence type="ECO:0000259" key="2">
    <source>
        <dbReference type="Pfam" id="PF14498"/>
    </source>
</evidence>
<feature type="domain" description="Alpha fucosidase A-like C-terminal" evidence="3">
    <location>
        <begin position="695"/>
        <end position="784"/>
    </location>
</feature>
<dbReference type="PROSITE" id="PS50005">
    <property type="entry name" value="TPR"/>
    <property type="match status" value="1"/>
</dbReference>
<dbReference type="PANTHER" id="PTHR31084">
    <property type="entry name" value="ALPHA-L-FUCOSIDASE 2"/>
    <property type="match status" value="1"/>
</dbReference>
<dbReference type="Pfam" id="PF14498">
    <property type="entry name" value="Glyco_hyd_65N_2"/>
    <property type="match status" value="1"/>
</dbReference>
<feature type="repeat" description="TPR" evidence="1">
    <location>
        <begin position="96"/>
        <end position="129"/>
    </location>
</feature>
<dbReference type="Pfam" id="PF21307">
    <property type="entry name" value="Glyco_hydro_95_C"/>
    <property type="match status" value="1"/>
</dbReference>
<reference evidence="5 6" key="1">
    <citation type="submission" date="2018-12" db="EMBL/GenBank/DDBJ databases">
        <authorList>
            <person name="Sun L."/>
            <person name="Chen Z."/>
        </authorList>
    </citation>
    <scope>NUCLEOTIDE SEQUENCE [LARGE SCALE GENOMIC DNA]</scope>
    <source>
        <strain evidence="5 6">3-5-3</strain>
    </source>
</reference>
<dbReference type="EMBL" id="RZNX01000001">
    <property type="protein sequence ID" value="RUT36545.1"/>
    <property type="molecule type" value="Genomic_DNA"/>
</dbReference>
<name>A0A433XR09_9BACL</name>
<dbReference type="InterPro" id="IPR027414">
    <property type="entry name" value="GH95_N_dom"/>
</dbReference>